<reference evidence="3 4" key="1">
    <citation type="submission" date="2018-05" db="EMBL/GenBank/DDBJ databases">
        <title>Complete genome sequence of Arcticibacterium luteifluviistationis SM1504T, a cytophagaceae bacterium isolated from Arctic surface seawater.</title>
        <authorList>
            <person name="Li Y."/>
            <person name="Qin Q.-L."/>
        </authorList>
    </citation>
    <scope>NUCLEOTIDE SEQUENCE [LARGE SCALE GENOMIC DNA]</scope>
    <source>
        <strain evidence="3 4">SM1504</strain>
    </source>
</reference>
<dbReference type="EMBL" id="CP029480">
    <property type="protein sequence ID" value="AWV98965.1"/>
    <property type="molecule type" value="Genomic_DNA"/>
</dbReference>
<dbReference type="InterPro" id="IPR052177">
    <property type="entry name" value="Divisome_Glycosyl_Hydrolase"/>
</dbReference>
<evidence type="ECO:0000313" key="4">
    <source>
        <dbReference type="Proteomes" id="UP000249873"/>
    </source>
</evidence>
<name>A0A2Z4GD67_9BACT</name>
<evidence type="ECO:0000259" key="2">
    <source>
        <dbReference type="Pfam" id="PF02638"/>
    </source>
</evidence>
<evidence type="ECO:0000313" key="3">
    <source>
        <dbReference type="EMBL" id="AWV98965.1"/>
    </source>
</evidence>
<keyword evidence="3" id="KW-0378">Hydrolase</keyword>
<dbReference type="InterPro" id="IPR003790">
    <property type="entry name" value="GHL10"/>
</dbReference>
<dbReference type="GO" id="GO:0016787">
    <property type="term" value="F:hydrolase activity"/>
    <property type="evidence" value="ECO:0007669"/>
    <property type="project" value="UniProtKB-KW"/>
</dbReference>
<keyword evidence="4" id="KW-1185">Reference proteome</keyword>
<dbReference type="PANTHER" id="PTHR43405:SF1">
    <property type="entry name" value="GLYCOSYL HYDROLASE DIGH"/>
    <property type="match status" value="1"/>
</dbReference>
<sequence>MLKLLASATILIVLFYSCSKKPLESFQKEVEIPEFKAVNIKTSIPKSEFRGAWVATIANIDWPSQKGLNSETQKKEFQDIVKHHKKRGINALLVQVRAASDAFYAKSKEPWSEWLMGEQGKGPQPFYDPLEFMIEEAHQEGLEFHAWLNLNRGKHRLAGSVMPNHLIYTKPEWFISYGDYELYNFGLPEVRSYIIDVVMNIVREYDVDGIHFDDYFYPYKVTGLELEDHAAFAKYPNGFRSIEDWRRNNIDLVIKGISDAIKREKSWVSFGISPFGVWRNKSDDPLGSETRGGQPSYDLLFADTRKWAMEGWIDYIAPQIYFPFEHNLVPYGTLTDWWTKNHGKAKLYIGHGVYRVEANSSTKAWKDPNQIPRQLDYNRYSSGVDGSIFYNTNTFIKNNLGLADSIATRYKYPALVPEVNGVAKAIVQAPKRLLLTDIKEGLKLTWANETPKGFKNVVYRFKEGQELNAGDPEHILAITLSSEYVDKTRRSNTAYIYMITAVNRWNKESEPIFIRH</sequence>
<keyword evidence="1" id="KW-0732">Signal</keyword>
<protein>
    <submittedName>
        <fullName evidence="3">Glycoside hydrolase</fullName>
    </submittedName>
</protein>
<dbReference type="RefSeq" id="WP_111372158.1">
    <property type="nucleotide sequence ID" value="NZ_CP029480.1"/>
</dbReference>
<gene>
    <name evidence="3" type="ORF">DJ013_12630</name>
</gene>
<dbReference type="PANTHER" id="PTHR43405">
    <property type="entry name" value="GLYCOSYL HYDROLASE DIGH"/>
    <property type="match status" value="1"/>
</dbReference>
<dbReference type="AlphaFoldDB" id="A0A2Z4GD67"/>
<dbReference type="SUPFAM" id="SSF51445">
    <property type="entry name" value="(Trans)glycosidases"/>
    <property type="match status" value="1"/>
</dbReference>
<dbReference type="KEGG" id="als:DJ013_12630"/>
<dbReference type="PROSITE" id="PS51257">
    <property type="entry name" value="PROKAR_LIPOPROTEIN"/>
    <property type="match status" value="1"/>
</dbReference>
<dbReference type="Proteomes" id="UP000249873">
    <property type="component" value="Chromosome"/>
</dbReference>
<accession>A0A2Z4GD67</accession>
<dbReference type="InterPro" id="IPR017853">
    <property type="entry name" value="GH"/>
</dbReference>
<dbReference type="Pfam" id="PF02638">
    <property type="entry name" value="GHL10"/>
    <property type="match status" value="1"/>
</dbReference>
<evidence type="ECO:0000256" key="1">
    <source>
        <dbReference type="ARBA" id="ARBA00022729"/>
    </source>
</evidence>
<dbReference type="OrthoDB" id="9773203at2"/>
<proteinExistence type="predicted"/>
<feature type="domain" description="Glycosyl hydrolase-like 10" evidence="2">
    <location>
        <begin position="48"/>
        <end position="366"/>
    </location>
</feature>
<organism evidence="3 4">
    <name type="scientific">Arcticibacterium luteifluviistationis</name>
    <dbReference type="NCBI Taxonomy" id="1784714"/>
    <lineage>
        <taxon>Bacteria</taxon>
        <taxon>Pseudomonadati</taxon>
        <taxon>Bacteroidota</taxon>
        <taxon>Cytophagia</taxon>
        <taxon>Cytophagales</taxon>
        <taxon>Leadbetterellaceae</taxon>
        <taxon>Arcticibacterium</taxon>
    </lineage>
</organism>
<dbReference type="Gene3D" id="3.20.20.80">
    <property type="entry name" value="Glycosidases"/>
    <property type="match status" value="1"/>
</dbReference>